<dbReference type="EMBL" id="JACCCF010000001">
    <property type="protein sequence ID" value="NYE41195.1"/>
    <property type="molecule type" value="Genomic_DNA"/>
</dbReference>
<feature type="region of interest" description="Disordered" evidence="1">
    <location>
        <begin position="146"/>
        <end position="210"/>
    </location>
</feature>
<evidence type="ECO:0000313" key="3">
    <source>
        <dbReference type="EMBL" id="NYE41195.1"/>
    </source>
</evidence>
<dbReference type="Proteomes" id="UP000530403">
    <property type="component" value="Unassembled WGS sequence"/>
</dbReference>
<evidence type="ECO:0000256" key="1">
    <source>
        <dbReference type="SAM" id="MobiDB-lite"/>
    </source>
</evidence>
<dbReference type="EMBL" id="BLWC01000001">
    <property type="protein sequence ID" value="GFM97532.1"/>
    <property type="molecule type" value="Genomic_DNA"/>
</dbReference>
<organism evidence="2 4">
    <name type="scientific">Streptomyces fulvorobeus</name>
    <dbReference type="NCBI Taxonomy" id="284028"/>
    <lineage>
        <taxon>Bacteria</taxon>
        <taxon>Bacillati</taxon>
        <taxon>Actinomycetota</taxon>
        <taxon>Actinomycetes</taxon>
        <taxon>Kitasatosporales</taxon>
        <taxon>Streptomycetaceae</taxon>
        <taxon>Streptomyces</taxon>
    </lineage>
</organism>
<evidence type="ECO:0008006" key="6">
    <source>
        <dbReference type="Google" id="ProtNLM"/>
    </source>
</evidence>
<gene>
    <name evidence="3" type="ORF">HEB29_002206</name>
    <name evidence="2" type="ORF">Sfulv_23430</name>
</gene>
<evidence type="ECO:0000313" key="5">
    <source>
        <dbReference type="Proteomes" id="UP000530403"/>
    </source>
</evidence>
<evidence type="ECO:0000313" key="4">
    <source>
        <dbReference type="Proteomes" id="UP000498980"/>
    </source>
</evidence>
<reference evidence="2 4" key="1">
    <citation type="submission" date="2020-05" db="EMBL/GenBank/DDBJ databases">
        <title>Whole genome shotgun sequence of Streptomyces fulvorobeus NBRC 15897.</title>
        <authorList>
            <person name="Komaki H."/>
            <person name="Tamura T."/>
        </authorList>
    </citation>
    <scope>NUCLEOTIDE SEQUENCE [LARGE SCALE GENOMIC DNA]</scope>
    <source>
        <strain evidence="2 4">NBRC 15897</strain>
    </source>
</reference>
<evidence type="ECO:0000313" key="2">
    <source>
        <dbReference type="EMBL" id="GFM97532.1"/>
    </source>
</evidence>
<feature type="compositionally biased region" description="Pro residues" evidence="1">
    <location>
        <begin position="171"/>
        <end position="210"/>
    </location>
</feature>
<dbReference type="AlphaFoldDB" id="A0A7J0C4S6"/>
<dbReference type="Proteomes" id="UP000498980">
    <property type="component" value="Unassembled WGS sequence"/>
</dbReference>
<reference evidence="3 5" key="2">
    <citation type="submission" date="2020-07" db="EMBL/GenBank/DDBJ databases">
        <title>Sequencing the genomes of 1000 actinobacteria strains.</title>
        <authorList>
            <person name="Klenk H.-P."/>
        </authorList>
    </citation>
    <scope>NUCLEOTIDE SEQUENCE [LARGE SCALE GENOMIC DNA]</scope>
    <source>
        <strain evidence="3 5">DSM 41455</strain>
    </source>
</reference>
<accession>A0A7J0C4S6</accession>
<protein>
    <recommendedName>
        <fullName evidence="6">DNA-binding protein</fullName>
    </recommendedName>
</protein>
<proteinExistence type="predicted"/>
<comment type="caution">
    <text evidence="2">The sequence shown here is derived from an EMBL/GenBank/DDBJ whole genome shotgun (WGS) entry which is preliminary data.</text>
</comment>
<name>A0A7J0C4S6_9ACTN</name>
<keyword evidence="4" id="KW-1185">Reference proteome</keyword>
<sequence length="341" mass="36446">MLTLTTPDIRRPPAGTAIPIEGLTTEEENDFPMDTQQITALTRAMAEVPGPPNPSGVIHVVVPHTRLFTIIGNHLAQHRDLSLVALGLAVHIQSLPTGAKVGIKVLAARFPDSETRIASALRELEKHGYLRRTRCRLASGRIVTRTVSYNRPGTTPQQAPTAPAPSVAATAPPPPGPPAPVPVPEQPRRAPAPAPVLVPAPTAPKPPPPPLPQPVTLTPELHTAATAFLADLRRHAPQLMLSAHDIGLLAPAVATWLERDAHPDTLRRALTADLPHPLKHPAKLLKHRLTALLPPPLPGTSAITPARRTVPLQNCDGCDRAFRSTEPGHCRDCRYDLQAAA</sequence>
<feature type="compositionally biased region" description="Low complexity" evidence="1">
    <location>
        <begin position="152"/>
        <end position="170"/>
    </location>
</feature>